<keyword evidence="5" id="KW-1185">Reference proteome</keyword>
<sequence length="264" mass="28667">MSASRFDPLAAAYDQHAAVAEETGRRLLERLDGLRFEPARVLELGCATGRQCQALHERFGRAHVIGLDTSSAMLARARRRRGWWRPRFDLLRADLEALPLADASMDLVYVNLSLNWSHDPQRALAGMRRILRPGGLLLVALFGPDTLDESDHKAALALRLLPDVQQLGGMLVAAGFSEPVLDTDWLTTTHSSPAALATELLGTGLLNDQKGNAEWADGGPKQVAVRWEVVSASAWAPEPGQPIRGGFGEEASIPVGSIGVRRRS</sequence>
<evidence type="ECO:0000313" key="4">
    <source>
        <dbReference type="EMBL" id="NDY94889.1"/>
    </source>
</evidence>
<dbReference type="InterPro" id="IPR013216">
    <property type="entry name" value="Methyltransf_11"/>
</dbReference>
<dbReference type="PANTHER" id="PTHR13090">
    <property type="entry name" value="ARGININE-HYDROXYLASE NDUFAF5, MITOCHONDRIAL"/>
    <property type="match status" value="1"/>
</dbReference>
<dbReference type="AlphaFoldDB" id="A0A845VC80"/>
<dbReference type="EMBL" id="JAAGSC010000033">
    <property type="protein sequence ID" value="NDY94889.1"/>
    <property type="molecule type" value="Genomic_DNA"/>
</dbReference>
<gene>
    <name evidence="4" type="ORF">G3I74_04010</name>
</gene>
<evidence type="ECO:0000256" key="2">
    <source>
        <dbReference type="ARBA" id="ARBA00022679"/>
    </source>
</evidence>
<accession>A0A845VC80</accession>
<dbReference type="Proteomes" id="UP000484885">
    <property type="component" value="Unassembled WGS sequence"/>
</dbReference>
<evidence type="ECO:0000313" key="5">
    <source>
        <dbReference type="Proteomes" id="UP000484885"/>
    </source>
</evidence>
<proteinExistence type="predicted"/>
<dbReference type="PANTHER" id="PTHR13090:SF1">
    <property type="entry name" value="ARGININE-HYDROXYLASE NDUFAF5, MITOCHONDRIAL"/>
    <property type="match status" value="1"/>
</dbReference>
<comment type="caution">
    <text evidence="4">The sequence shown here is derived from an EMBL/GenBank/DDBJ whole genome shotgun (WGS) entry which is preliminary data.</text>
</comment>
<evidence type="ECO:0000256" key="1">
    <source>
        <dbReference type="ARBA" id="ARBA00022603"/>
    </source>
</evidence>
<keyword evidence="1 4" id="KW-0489">Methyltransferase</keyword>
<dbReference type="GO" id="GO:0008757">
    <property type="term" value="F:S-adenosylmethionine-dependent methyltransferase activity"/>
    <property type="evidence" value="ECO:0007669"/>
    <property type="project" value="InterPro"/>
</dbReference>
<dbReference type="Pfam" id="PF08241">
    <property type="entry name" value="Methyltransf_11"/>
    <property type="match status" value="1"/>
</dbReference>
<organism evidence="4 5">
    <name type="scientific">Wenzhouxiangella limi</name>
    <dbReference type="NCBI Taxonomy" id="2707351"/>
    <lineage>
        <taxon>Bacteria</taxon>
        <taxon>Pseudomonadati</taxon>
        <taxon>Pseudomonadota</taxon>
        <taxon>Gammaproteobacteria</taxon>
        <taxon>Chromatiales</taxon>
        <taxon>Wenzhouxiangellaceae</taxon>
        <taxon>Wenzhouxiangella</taxon>
    </lineage>
</organism>
<dbReference type="Gene3D" id="3.40.50.150">
    <property type="entry name" value="Vaccinia Virus protein VP39"/>
    <property type="match status" value="1"/>
</dbReference>
<dbReference type="InterPro" id="IPR029063">
    <property type="entry name" value="SAM-dependent_MTases_sf"/>
</dbReference>
<keyword evidence="2 4" id="KW-0808">Transferase</keyword>
<dbReference type="CDD" id="cd02440">
    <property type="entry name" value="AdoMet_MTases"/>
    <property type="match status" value="1"/>
</dbReference>
<dbReference type="RefSeq" id="WP_164210304.1">
    <property type="nucleotide sequence ID" value="NZ_JAAGSC010000033.1"/>
</dbReference>
<evidence type="ECO:0000259" key="3">
    <source>
        <dbReference type="Pfam" id="PF08241"/>
    </source>
</evidence>
<dbReference type="GO" id="GO:0032259">
    <property type="term" value="P:methylation"/>
    <property type="evidence" value="ECO:0007669"/>
    <property type="project" value="UniProtKB-KW"/>
</dbReference>
<feature type="domain" description="Methyltransferase type 11" evidence="3">
    <location>
        <begin position="42"/>
        <end position="138"/>
    </location>
</feature>
<protein>
    <submittedName>
        <fullName evidence="4">Methyltransferase domain-containing protein</fullName>
    </submittedName>
</protein>
<dbReference type="InterPro" id="IPR050602">
    <property type="entry name" value="Malonyl-ACP_OMT"/>
</dbReference>
<reference evidence="4 5" key="1">
    <citation type="submission" date="2020-02" db="EMBL/GenBank/DDBJ databases">
        <authorList>
            <person name="Zhang X.-Y."/>
        </authorList>
    </citation>
    <scope>NUCLEOTIDE SEQUENCE [LARGE SCALE GENOMIC DNA]</scope>
    <source>
        <strain evidence="4 5">C33</strain>
    </source>
</reference>
<dbReference type="SUPFAM" id="SSF53335">
    <property type="entry name" value="S-adenosyl-L-methionine-dependent methyltransferases"/>
    <property type="match status" value="1"/>
</dbReference>
<name>A0A845VC80_9GAMM</name>